<dbReference type="AlphaFoldDB" id="A0AAJ6QW79"/>
<dbReference type="Proteomes" id="UP000694867">
    <property type="component" value="Unplaced"/>
</dbReference>
<keyword evidence="1" id="KW-0472">Membrane</keyword>
<name>A0AAJ6QW79_9ACAR</name>
<evidence type="ECO:0000313" key="2">
    <source>
        <dbReference type="Proteomes" id="UP000694867"/>
    </source>
</evidence>
<gene>
    <name evidence="3" type="primary">LOC100900212</name>
</gene>
<keyword evidence="2" id="KW-1185">Reference proteome</keyword>
<keyword evidence="1" id="KW-0812">Transmembrane</keyword>
<protein>
    <submittedName>
        <fullName evidence="3">Uncharacterized protein LOC100900212</fullName>
    </submittedName>
</protein>
<dbReference type="KEGG" id="goe:100900212"/>
<reference evidence="3" key="1">
    <citation type="submission" date="2025-08" db="UniProtKB">
        <authorList>
            <consortium name="RefSeq"/>
        </authorList>
    </citation>
    <scope>IDENTIFICATION</scope>
</reference>
<dbReference type="RefSeq" id="XP_003745790.1">
    <property type="nucleotide sequence ID" value="XM_003745742.2"/>
</dbReference>
<evidence type="ECO:0000313" key="3">
    <source>
        <dbReference type="RefSeq" id="XP_003745790.1"/>
    </source>
</evidence>
<dbReference type="GeneID" id="100900212"/>
<proteinExistence type="predicted"/>
<organism evidence="2 3">
    <name type="scientific">Galendromus occidentalis</name>
    <name type="common">western predatory mite</name>
    <dbReference type="NCBI Taxonomy" id="34638"/>
    <lineage>
        <taxon>Eukaryota</taxon>
        <taxon>Metazoa</taxon>
        <taxon>Ecdysozoa</taxon>
        <taxon>Arthropoda</taxon>
        <taxon>Chelicerata</taxon>
        <taxon>Arachnida</taxon>
        <taxon>Acari</taxon>
        <taxon>Parasitiformes</taxon>
        <taxon>Mesostigmata</taxon>
        <taxon>Gamasina</taxon>
        <taxon>Phytoseioidea</taxon>
        <taxon>Phytoseiidae</taxon>
        <taxon>Typhlodrominae</taxon>
        <taxon>Galendromus</taxon>
    </lineage>
</organism>
<keyword evidence="1" id="KW-1133">Transmembrane helix</keyword>
<feature type="transmembrane region" description="Helical" evidence="1">
    <location>
        <begin position="20"/>
        <end position="53"/>
    </location>
</feature>
<feature type="transmembrane region" description="Helical" evidence="1">
    <location>
        <begin position="65"/>
        <end position="82"/>
    </location>
</feature>
<sequence length="117" mass="13067">MEPHYLENMVGALAKDPVWFAIYVSVILVMISMLVGTKTIVRFTILLCVLPTLRSIRRGDADIFWARYWMIVGLVSNFGLPSSVRAGIFIWCCAPHAANGTNVIFALISKFIQASLF</sequence>
<accession>A0AAJ6QW79</accession>
<evidence type="ECO:0000256" key="1">
    <source>
        <dbReference type="SAM" id="Phobius"/>
    </source>
</evidence>
<feature type="transmembrane region" description="Helical" evidence="1">
    <location>
        <begin position="88"/>
        <end position="108"/>
    </location>
</feature>